<dbReference type="GO" id="GO:0005829">
    <property type="term" value="C:cytosol"/>
    <property type="evidence" value="ECO:0007669"/>
    <property type="project" value="TreeGrafter"/>
</dbReference>
<dbReference type="InterPro" id="IPR009081">
    <property type="entry name" value="PP-bd_ACP"/>
</dbReference>
<dbReference type="GO" id="GO:0004314">
    <property type="term" value="F:[acyl-carrier-protein] S-malonyltransferase activity"/>
    <property type="evidence" value="ECO:0007669"/>
    <property type="project" value="UniProtKB-EC"/>
</dbReference>
<comment type="catalytic activity">
    <reaction evidence="4">
        <text>holo-[ACP] + malonyl-CoA = malonyl-[ACP] + CoA</text>
        <dbReference type="Rhea" id="RHEA:41792"/>
        <dbReference type="Rhea" id="RHEA-COMP:9623"/>
        <dbReference type="Rhea" id="RHEA-COMP:9685"/>
        <dbReference type="ChEBI" id="CHEBI:57287"/>
        <dbReference type="ChEBI" id="CHEBI:57384"/>
        <dbReference type="ChEBI" id="CHEBI:64479"/>
        <dbReference type="ChEBI" id="CHEBI:78449"/>
        <dbReference type="EC" id="2.3.1.39"/>
    </reaction>
</comment>
<dbReference type="InterPro" id="IPR050858">
    <property type="entry name" value="Mal-CoA-ACP_Trans/PKS_FabD"/>
</dbReference>
<dbReference type="RefSeq" id="WP_176445352.1">
    <property type="nucleotide sequence ID" value="NZ_FZNO01000001.1"/>
</dbReference>
<dbReference type="PANTHER" id="PTHR42681:SF1">
    <property type="entry name" value="MALONYL-COA-ACYL CARRIER PROTEIN TRANSACYLASE, MITOCHONDRIAL"/>
    <property type="match status" value="1"/>
</dbReference>
<dbReference type="GO" id="GO:0006633">
    <property type="term" value="P:fatty acid biosynthetic process"/>
    <property type="evidence" value="ECO:0007669"/>
    <property type="project" value="TreeGrafter"/>
</dbReference>
<feature type="domain" description="Carrier" evidence="6">
    <location>
        <begin position="498"/>
        <end position="578"/>
    </location>
</feature>
<reference evidence="7 8" key="1">
    <citation type="submission" date="2017-06" db="EMBL/GenBank/DDBJ databases">
        <authorList>
            <person name="Kim H.J."/>
            <person name="Triplett B.A."/>
        </authorList>
    </citation>
    <scope>NUCLEOTIDE SEQUENCE [LARGE SCALE GENOMIC DNA]</scope>
    <source>
        <strain evidence="7 8">DSM 44272</strain>
    </source>
</reference>
<dbReference type="InterPro" id="IPR001227">
    <property type="entry name" value="Ac_transferase_dom_sf"/>
</dbReference>
<dbReference type="PANTHER" id="PTHR42681">
    <property type="entry name" value="MALONYL-COA-ACYL CARRIER PROTEIN TRANSACYLASE, MITOCHONDRIAL"/>
    <property type="match status" value="1"/>
</dbReference>
<dbReference type="SUPFAM" id="SSF55048">
    <property type="entry name" value="Probable ACP-binding domain of malonyl-CoA ACP transacylase"/>
    <property type="match status" value="1"/>
</dbReference>
<evidence type="ECO:0000256" key="3">
    <source>
        <dbReference type="ARBA" id="ARBA00023315"/>
    </source>
</evidence>
<dbReference type="InterPro" id="IPR036736">
    <property type="entry name" value="ACP-like_sf"/>
</dbReference>
<dbReference type="EC" id="2.3.1.39" evidence="1"/>
<dbReference type="SMART" id="SM00827">
    <property type="entry name" value="PKS_AT"/>
    <property type="match status" value="1"/>
</dbReference>
<dbReference type="Gene3D" id="3.30.70.250">
    <property type="entry name" value="Malonyl-CoA ACP transacylase, ACP-binding"/>
    <property type="match status" value="1"/>
</dbReference>
<dbReference type="InterPro" id="IPR016035">
    <property type="entry name" value="Acyl_Trfase/lysoPLipase"/>
</dbReference>
<dbReference type="SUPFAM" id="SSF47336">
    <property type="entry name" value="ACP-like"/>
    <property type="match status" value="2"/>
</dbReference>
<dbReference type="SUPFAM" id="SSF52151">
    <property type="entry name" value="FabD/lysophospholipase-like"/>
    <property type="match status" value="1"/>
</dbReference>
<dbReference type="InterPro" id="IPR014043">
    <property type="entry name" value="Acyl_transferase_dom"/>
</dbReference>
<evidence type="ECO:0000256" key="1">
    <source>
        <dbReference type="ARBA" id="ARBA00013258"/>
    </source>
</evidence>
<evidence type="ECO:0000313" key="7">
    <source>
        <dbReference type="EMBL" id="SNR24671.1"/>
    </source>
</evidence>
<evidence type="ECO:0000256" key="2">
    <source>
        <dbReference type="ARBA" id="ARBA00022679"/>
    </source>
</evidence>
<gene>
    <name evidence="7" type="ORF">SAMN06272737_101278</name>
</gene>
<feature type="region of interest" description="Disordered" evidence="5">
    <location>
        <begin position="327"/>
        <end position="380"/>
    </location>
</feature>
<protein>
    <recommendedName>
        <fullName evidence="1">[acyl-carrier-protein] S-malonyltransferase</fullName>
        <ecNumber evidence="1">2.3.1.39</ecNumber>
    </recommendedName>
</protein>
<organism evidence="7 8">
    <name type="scientific">Blastococcus mobilis</name>
    <dbReference type="NCBI Taxonomy" id="1938746"/>
    <lineage>
        <taxon>Bacteria</taxon>
        <taxon>Bacillati</taxon>
        <taxon>Actinomycetota</taxon>
        <taxon>Actinomycetes</taxon>
        <taxon>Geodermatophilales</taxon>
        <taxon>Geodermatophilaceae</taxon>
        <taxon>Blastococcus</taxon>
    </lineage>
</organism>
<feature type="compositionally biased region" description="Pro residues" evidence="5">
    <location>
        <begin position="360"/>
        <end position="371"/>
    </location>
</feature>
<dbReference type="AlphaFoldDB" id="A0A238URS9"/>
<dbReference type="PROSITE" id="PS50075">
    <property type="entry name" value="CARRIER"/>
    <property type="match status" value="2"/>
</dbReference>
<dbReference type="Pfam" id="PF00698">
    <property type="entry name" value="Acyl_transf_1"/>
    <property type="match status" value="1"/>
</dbReference>
<feature type="compositionally biased region" description="Pro residues" evidence="5">
    <location>
        <begin position="476"/>
        <end position="485"/>
    </location>
</feature>
<proteinExistence type="predicted"/>
<evidence type="ECO:0000313" key="8">
    <source>
        <dbReference type="Proteomes" id="UP000198403"/>
    </source>
</evidence>
<dbReference type="EMBL" id="FZNO01000001">
    <property type="protein sequence ID" value="SNR24671.1"/>
    <property type="molecule type" value="Genomic_DNA"/>
</dbReference>
<sequence length="592" mass="61802">MPGVVLFPGQGSYRPEAARDLARAFPHVAPVYAEVDRGAAAAGAAGVSDVLLADQPPSLDDLLDRAPQTLQLAIYGLSVGVHTMLVESGAVPSVLAGHSLGEIAALAAGGAFSIETGARVVAHRSAVLAAGGFDGGMVALGCDARRAERILALIDDPQAAVACENAPLQTIVSGSAATLEVVAALGRSLGVSVVPLRAPYPFHSPLLAEASSTFTTRLRGLPAGEPTVPVYSPILGRFYEGGDDVLELLASHLTRRVAFAAAVRQLRAAGNSLFVESGAGSILTGLVPQCAERVEAVSALMARGGPGAGLTAAAEALAAGAATSAPRGAADADGAVTAEPTEPVPFRQPVGIPAPRAAEPAPPTVPPPAPAARPGDQPTRPISRQQLFAELQAFYAEALEYPAEVFTDDVELEADLGVDSVKQTELFARTVERYDLPPRREGLRLTDFDTLGKVVDLVWSLLPTRVEVPAPRVAEPAPPTVPPQAPAARAGDQPTRPTSRQQLFAELQAFYAEALEYPAEVFTDDVELEADLGVDSVKQTELFARTVERYDLPPRREGLRLTDFDTLGKVVDLVWSLLVETSPTLIDQRSAA</sequence>
<evidence type="ECO:0000256" key="5">
    <source>
        <dbReference type="SAM" id="MobiDB-lite"/>
    </source>
</evidence>
<feature type="domain" description="Carrier" evidence="6">
    <location>
        <begin position="382"/>
        <end position="462"/>
    </location>
</feature>
<keyword evidence="8" id="KW-1185">Reference proteome</keyword>
<name>A0A238URS9_9ACTN</name>
<evidence type="ECO:0000256" key="4">
    <source>
        <dbReference type="ARBA" id="ARBA00048462"/>
    </source>
</evidence>
<accession>A0A238URS9</accession>
<dbReference type="InterPro" id="IPR016036">
    <property type="entry name" value="Malonyl_transacylase_ACP-bd"/>
</dbReference>
<feature type="region of interest" description="Disordered" evidence="5">
    <location>
        <begin position="472"/>
        <end position="498"/>
    </location>
</feature>
<dbReference type="Gene3D" id="3.40.366.10">
    <property type="entry name" value="Malonyl-Coenzyme A Acyl Carrier Protein, domain 2"/>
    <property type="match status" value="1"/>
</dbReference>
<keyword evidence="3" id="KW-0012">Acyltransferase</keyword>
<dbReference type="Proteomes" id="UP000198403">
    <property type="component" value="Unassembled WGS sequence"/>
</dbReference>
<evidence type="ECO:0000259" key="6">
    <source>
        <dbReference type="PROSITE" id="PS50075"/>
    </source>
</evidence>
<keyword evidence="2" id="KW-0808">Transferase</keyword>
<dbReference type="Gene3D" id="1.10.1200.10">
    <property type="entry name" value="ACP-like"/>
    <property type="match status" value="2"/>
</dbReference>